<keyword evidence="1 4" id="KW-0808">Transferase</keyword>
<evidence type="ECO:0000313" key="4">
    <source>
        <dbReference type="EMBL" id="OAP85918.1"/>
    </source>
</evidence>
<dbReference type="AlphaFoldDB" id="A0A179B2I4"/>
<dbReference type="RefSeq" id="WP_064230852.1">
    <property type="nucleotide sequence ID" value="NZ_LVZK01000001.1"/>
</dbReference>
<dbReference type="PANTHER" id="PTHR10434">
    <property type="entry name" value="1-ACYL-SN-GLYCEROL-3-PHOSPHATE ACYLTRANSFERASE"/>
    <property type="match status" value="1"/>
</dbReference>
<dbReference type="STRING" id="1823756.A4H34_01625"/>
<dbReference type="SUPFAM" id="SSF69593">
    <property type="entry name" value="Glycerol-3-phosphate (1)-acyltransferase"/>
    <property type="match status" value="1"/>
</dbReference>
<reference evidence="4 5" key="1">
    <citation type="submission" date="2016-04" db="EMBL/GenBank/DDBJ databases">
        <title>Peptidophaga gingivicola gen. nov., sp. nov., isolated from human subgingival plaque.</title>
        <authorList>
            <person name="Beall C.J."/>
            <person name="Mokrzan E.M."/>
            <person name="Griffen A.L."/>
            <person name="Leys E.J."/>
        </authorList>
    </citation>
    <scope>NUCLEOTIDE SEQUENCE [LARGE SCALE GENOMIC DNA]</scope>
    <source>
        <strain evidence="4 5">BA112</strain>
    </source>
</reference>
<evidence type="ECO:0000256" key="1">
    <source>
        <dbReference type="ARBA" id="ARBA00022679"/>
    </source>
</evidence>
<keyword evidence="2 4" id="KW-0012">Acyltransferase</keyword>
<dbReference type="OrthoDB" id="9796839at2"/>
<dbReference type="InterPro" id="IPR002123">
    <property type="entry name" value="Plipid/glycerol_acylTrfase"/>
</dbReference>
<evidence type="ECO:0000256" key="2">
    <source>
        <dbReference type="ARBA" id="ARBA00023315"/>
    </source>
</evidence>
<evidence type="ECO:0000259" key="3">
    <source>
        <dbReference type="SMART" id="SM00563"/>
    </source>
</evidence>
<dbReference type="Pfam" id="PF01553">
    <property type="entry name" value="Acyltransferase"/>
    <property type="match status" value="1"/>
</dbReference>
<dbReference type="EMBL" id="LVZK01000001">
    <property type="protein sequence ID" value="OAP85918.1"/>
    <property type="molecule type" value="Genomic_DNA"/>
</dbReference>
<dbReference type="PANTHER" id="PTHR10434:SF9">
    <property type="entry name" value="PHOSPHOLIPID_GLYCEROL ACYLTRANSFERASE DOMAIN-CONTAINING PROTEIN"/>
    <property type="match status" value="1"/>
</dbReference>
<keyword evidence="5" id="KW-1185">Reference proteome</keyword>
<dbReference type="GO" id="GO:0003841">
    <property type="term" value="F:1-acylglycerol-3-phosphate O-acyltransferase activity"/>
    <property type="evidence" value="ECO:0007669"/>
    <property type="project" value="TreeGrafter"/>
</dbReference>
<dbReference type="Proteomes" id="UP000078368">
    <property type="component" value="Unassembled WGS sequence"/>
</dbReference>
<dbReference type="GO" id="GO:0006654">
    <property type="term" value="P:phosphatidic acid biosynthetic process"/>
    <property type="evidence" value="ECO:0007669"/>
    <property type="project" value="TreeGrafter"/>
</dbReference>
<organism evidence="4 5">
    <name type="scientific">Peptidiphaga gingivicola</name>
    <dbReference type="NCBI Taxonomy" id="2741497"/>
    <lineage>
        <taxon>Bacteria</taxon>
        <taxon>Bacillati</taxon>
        <taxon>Actinomycetota</taxon>
        <taxon>Actinomycetes</taxon>
        <taxon>Actinomycetales</taxon>
        <taxon>Actinomycetaceae</taxon>
        <taxon>Peptidiphaga</taxon>
    </lineage>
</organism>
<comment type="caution">
    <text evidence="4">The sequence shown here is derived from an EMBL/GenBank/DDBJ whole genome shotgun (WGS) entry which is preliminary data.</text>
</comment>
<gene>
    <name evidence="4" type="ORF">A4H34_01625</name>
</gene>
<protein>
    <submittedName>
        <fullName evidence="4">Acyltransferase</fullName>
    </submittedName>
</protein>
<name>A0A179B2I4_9ACTO</name>
<dbReference type="SMART" id="SM00563">
    <property type="entry name" value="PlsC"/>
    <property type="match status" value="1"/>
</dbReference>
<sequence>MGLKKFVAKTYMRFSRWTCVTDPLPEKVVLIGAPHTSNWDGFFMVMAFWSIDRDYKFLVKESLVKNPLTRPLIRLAHGIAVNRSSSNGIVGSIVEEAKNSDEFALVIAPKGTRANREYWRSGFYRICLETGLPLQLGFVDRQRREYGWRHSIVLTGDVEADMEKIRSFYEGKLGKRPQYSNVPRLRAEDDVEARERLLGGI</sequence>
<feature type="domain" description="Phospholipid/glycerol acyltransferase" evidence="3">
    <location>
        <begin position="29"/>
        <end position="139"/>
    </location>
</feature>
<accession>A0A179B2I4</accession>
<evidence type="ECO:0000313" key="5">
    <source>
        <dbReference type="Proteomes" id="UP000078368"/>
    </source>
</evidence>
<proteinExistence type="predicted"/>